<evidence type="ECO:0000313" key="2">
    <source>
        <dbReference type="EMBL" id="CAB4943126.1"/>
    </source>
</evidence>
<feature type="transmembrane region" description="Helical" evidence="1">
    <location>
        <begin position="190"/>
        <end position="213"/>
    </location>
</feature>
<protein>
    <submittedName>
        <fullName evidence="2">Unannotated protein</fullName>
    </submittedName>
</protein>
<gene>
    <name evidence="2" type="ORF">UFOPK3564_03067</name>
</gene>
<feature type="transmembrane region" description="Helical" evidence="1">
    <location>
        <begin position="233"/>
        <end position="253"/>
    </location>
</feature>
<dbReference type="EMBL" id="CAFBMK010000262">
    <property type="protein sequence ID" value="CAB4943126.1"/>
    <property type="molecule type" value="Genomic_DNA"/>
</dbReference>
<feature type="transmembrane region" description="Helical" evidence="1">
    <location>
        <begin position="157"/>
        <end position="183"/>
    </location>
</feature>
<feature type="transmembrane region" description="Helical" evidence="1">
    <location>
        <begin position="82"/>
        <end position="102"/>
    </location>
</feature>
<sequence length="436" mass="45551">MGDGRTWDRALWAGVGVGLVLAMAMTLLRGDAMWSSSEGVYAQTARQLVQGDDLYSRLVGAQPPVGLYAGVVPLLVSDTLDAIHVAMALLQLAGGALAAVAVRRLTGSAVATGLTPVAAVLLPWAVNQHGVYTPEIVGLPLLLGAGVLAARRRGAPWAGVLLALAVFTKLPFLVPAVLVALVAADRRRTATWLAGALVVQVVAYTLLFTTAIWDQTILAQRDSGFDALGSIPGVAAQTVWNLLGLLVGCALLLRHRASWPADRAQLRVSAALALGTAATWISTTKDGTSLNVTVPIELALVPVAATGFVLAWRSVGPASPRGARLAGRWALPALAALALAQSTAVLVPPHDAFPWVRPGSPPTFGQSASEEFVHEVVDAARTRCAPDAPFGGLAYYAFLADRRMPDGQPDTFLPKNSERLKPVLDRMLADGPYCGG</sequence>
<feature type="transmembrane region" description="Helical" evidence="1">
    <location>
        <begin position="10"/>
        <end position="28"/>
    </location>
</feature>
<name>A0A6J7JIE5_9ZZZZ</name>
<accession>A0A6J7JIE5</accession>
<proteinExistence type="predicted"/>
<feature type="transmembrane region" description="Helical" evidence="1">
    <location>
        <begin position="265"/>
        <end position="282"/>
    </location>
</feature>
<reference evidence="2" key="1">
    <citation type="submission" date="2020-05" db="EMBL/GenBank/DDBJ databases">
        <authorList>
            <person name="Chiriac C."/>
            <person name="Salcher M."/>
            <person name="Ghai R."/>
            <person name="Kavagutti S V."/>
        </authorList>
    </citation>
    <scope>NUCLEOTIDE SEQUENCE</scope>
</reference>
<evidence type="ECO:0000256" key="1">
    <source>
        <dbReference type="SAM" id="Phobius"/>
    </source>
</evidence>
<feature type="transmembrane region" description="Helical" evidence="1">
    <location>
        <begin position="109"/>
        <end position="126"/>
    </location>
</feature>
<keyword evidence="1" id="KW-0472">Membrane</keyword>
<dbReference type="AlphaFoldDB" id="A0A6J7JIE5"/>
<organism evidence="2">
    <name type="scientific">freshwater metagenome</name>
    <dbReference type="NCBI Taxonomy" id="449393"/>
    <lineage>
        <taxon>unclassified sequences</taxon>
        <taxon>metagenomes</taxon>
        <taxon>ecological metagenomes</taxon>
    </lineage>
</organism>
<keyword evidence="1" id="KW-0812">Transmembrane</keyword>
<feature type="transmembrane region" description="Helical" evidence="1">
    <location>
        <begin position="294"/>
        <end position="313"/>
    </location>
</feature>
<feature type="transmembrane region" description="Helical" evidence="1">
    <location>
        <begin position="325"/>
        <end position="347"/>
    </location>
</feature>
<keyword evidence="1" id="KW-1133">Transmembrane helix</keyword>